<dbReference type="SMART" id="SM00872">
    <property type="entry name" value="Alpha-mann_mid"/>
    <property type="match status" value="1"/>
</dbReference>
<evidence type="ECO:0000259" key="3">
    <source>
        <dbReference type="SMART" id="SM00872"/>
    </source>
</evidence>
<dbReference type="Pfam" id="PF09261">
    <property type="entry name" value="Alpha-mann_mid"/>
    <property type="match status" value="1"/>
</dbReference>
<evidence type="ECO:0000256" key="2">
    <source>
        <dbReference type="ARBA" id="ARBA00023295"/>
    </source>
</evidence>
<reference evidence="4 5" key="1">
    <citation type="journal article" date="2017" name="Curr. Biol.">
        <title>Genome architecture and evolution of a unichromosomal asexual nematode.</title>
        <authorList>
            <person name="Fradin H."/>
            <person name="Zegar C."/>
            <person name="Gutwein M."/>
            <person name="Lucas J."/>
            <person name="Kovtun M."/>
            <person name="Corcoran D."/>
            <person name="Baugh L.R."/>
            <person name="Kiontke K."/>
            <person name="Gunsalus K."/>
            <person name="Fitch D.H."/>
            <person name="Piano F."/>
        </authorList>
    </citation>
    <scope>NUCLEOTIDE SEQUENCE [LARGE SCALE GENOMIC DNA]</scope>
    <source>
        <strain evidence="4">PF1309</strain>
    </source>
</reference>
<dbReference type="GO" id="GO:0000139">
    <property type="term" value="C:Golgi membrane"/>
    <property type="evidence" value="ECO:0007669"/>
    <property type="project" value="TreeGrafter"/>
</dbReference>
<evidence type="ECO:0000256" key="1">
    <source>
        <dbReference type="ARBA" id="ARBA00022801"/>
    </source>
</evidence>
<evidence type="ECO:0000313" key="5">
    <source>
        <dbReference type="Proteomes" id="UP000218231"/>
    </source>
</evidence>
<keyword evidence="5" id="KW-1185">Reference proteome</keyword>
<dbReference type="PANTHER" id="PTHR11607">
    <property type="entry name" value="ALPHA-MANNOSIDASE"/>
    <property type="match status" value="1"/>
</dbReference>
<dbReference type="PANTHER" id="PTHR11607:SF3">
    <property type="entry name" value="LYSOSOMAL ALPHA-MANNOSIDASE"/>
    <property type="match status" value="1"/>
</dbReference>
<evidence type="ECO:0000313" key="4">
    <source>
        <dbReference type="EMBL" id="PAV56310.1"/>
    </source>
</evidence>
<dbReference type="SUPFAM" id="SSF88713">
    <property type="entry name" value="Glycoside hydrolase/deacetylase"/>
    <property type="match status" value="1"/>
</dbReference>
<dbReference type="GO" id="GO:0004559">
    <property type="term" value="F:alpha-mannosidase activity"/>
    <property type="evidence" value="ECO:0007669"/>
    <property type="project" value="InterPro"/>
</dbReference>
<dbReference type="GO" id="GO:0006491">
    <property type="term" value="P:N-glycan processing"/>
    <property type="evidence" value="ECO:0007669"/>
    <property type="project" value="TreeGrafter"/>
</dbReference>
<keyword evidence="2" id="KW-0326">Glycosidase</keyword>
<dbReference type="SUPFAM" id="SSF88688">
    <property type="entry name" value="Families 57/38 glycoside transferase middle domain"/>
    <property type="match status" value="1"/>
</dbReference>
<dbReference type="STRING" id="2018661.A0A2A2J3B9"/>
<keyword evidence="1" id="KW-0378">Hydrolase</keyword>
<organism evidence="4 5">
    <name type="scientific">Diploscapter pachys</name>
    <dbReference type="NCBI Taxonomy" id="2018661"/>
    <lineage>
        <taxon>Eukaryota</taxon>
        <taxon>Metazoa</taxon>
        <taxon>Ecdysozoa</taxon>
        <taxon>Nematoda</taxon>
        <taxon>Chromadorea</taxon>
        <taxon>Rhabditida</taxon>
        <taxon>Rhabditina</taxon>
        <taxon>Rhabditomorpha</taxon>
        <taxon>Rhabditoidea</taxon>
        <taxon>Rhabditidae</taxon>
        <taxon>Diploscapter</taxon>
    </lineage>
</organism>
<dbReference type="Gene3D" id="3.20.110.10">
    <property type="entry name" value="Glycoside hydrolase 38, N terminal domain"/>
    <property type="match status" value="1"/>
</dbReference>
<dbReference type="InterPro" id="IPR015341">
    <property type="entry name" value="Glyco_hydro_38_cen"/>
</dbReference>
<gene>
    <name evidence="4" type="ORF">WR25_15728</name>
</gene>
<name>A0A2A2J3B9_9BILA</name>
<dbReference type="InterPro" id="IPR011330">
    <property type="entry name" value="Glyco_hydro/deAcase_b/a-brl"/>
</dbReference>
<proteinExistence type="predicted"/>
<dbReference type="InterPro" id="IPR000602">
    <property type="entry name" value="Glyco_hydro_38_N"/>
</dbReference>
<dbReference type="Gene3D" id="1.20.1270.50">
    <property type="entry name" value="Glycoside hydrolase family 38, central domain"/>
    <property type="match status" value="1"/>
</dbReference>
<dbReference type="EMBL" id="LIAE01010710">
    <property type="protein sequence ID" value="PAV56310.1"/>
    <property type="molecule type" value="Genomic_DNA"/>
</dbReference>
<dbReference type="GO" id="GO:0006013">
    <property type="term" value="P:mannose metabolic process"/>
    <property type="evidence" value="ECO:0007669"/>
    <property type="project" value="InterPro"/>
</dbReference>
<dbReference type="Proteomes" id="UP000218231">
    <property type="component" value="Unassembled WGS sequence"/>
</dbReference>
<dbReference type="InterPro" id="IPR050843">
    <property type="entry name" value="Glycosyl_Hydrlase_38"/>
</dbReference>
<protein>
    <recommendedName>
        <fullName evidence="3">Glycoside hydrolase family 38 central domain-containing protein</fullName>
    </recommendedName>
</protein>
<accession>A0A2A2J3B9</accession>
<dbReference type="InterPro" id="IPR028995">
    <property type="entry name" value="Glyco_hydro_57/38_cen_sf"/>
</dbReference>
<dbReference type="OrthoDB" id="10261055at2759"/>
<dbReference type="InterPro" id="IPR037094">
    <property type="entry name" value="Glyco_hydro_38_cen_sf"/>
</dbReference>
<dbReference type="InterPro" id="IPR027291">
    <property type="entry name" value="Glyco_hydro_38_N_sf"/>
</dbReference>
<dbReference type="Pfam" id="PF01074">
    <property type="entry name" value="Glyco_hydro_38N"/>
    <property type="match status" value="1"/>
</dbReference>
<comment type="caution">
    <text evidence="4">The sequence shown here is derived from an EMBL/GenBank/DDBJ whole genome shotgun (WGS) entry which is preliminary data.</text>
</comment>
<feature type="domain" description="Glycoside hydrolase family 38 central" evidence="3">
    <location>
        <begin position="383"/>
        <end position="461"/>
    </location>
</feature>
<sequence length="494" mass="57841">MPFQYLQISRILSDRDYSNDKNEDIYVTLHKRETHIEVHGHSINFLTKIEKSEPKKLRIHIVFHSHVDPGWLNTFEEYYNVSVHNILTSTIYALEKYPRLRFIWSEISFLERFWQDATAEEKKKFLELVKSERLEICGGAWVMTDEATPLFYAAIENMIEGHQFVHKEIGIRPKSSWSVDPFGHGYMLPHLLPYTGVESMVIGRFHDHVKQRLREAQKLRWIWQPPYYEMETNGPIVNSLPYFVYTTQHACPDTKLCGCYHIGPSSRAQCIGGTSMKNMNKTNADKITEAFVNQMKQVQKVYGTDDILVAIGDDFFFANRTDFDEMYHGFAMMADNLKERYFDQIEMDFTTISEFFNRIKNQSLATLVGDFFPYTANKDENHPWWTGYYAHRPYYKTLERRLQASFKNGLRSLDILRVAIKSNESFSELQQAKRDFSLFQHHDGITGTSRPHVMADYERRMNDAMALSMRVFAAMTADIMKLEAPPQLVNKIVN</sequence>
<dbReference type="AlphaFoldDB" id="A0A2A2J3B9"/>